<accession>A0A0M3J6Q6</accession>
<dbReference type="EMBL" id="UYRR01004551">
    <property type="protein sequence ID" value="VDK21125.1"/>
    <property type="molecule type" value="Genomic_DNA"/>
</dbReference>
<reference evidence="4" key="1">
    <citation type="submission" date="2017-02" db="UniProtKB">
        <authorList>
            <consortium name="WormBaseParasite"/>
        </authorList>
    </citation>
    <scope>IDENTIFICATION</scope>
</reference>
<sequence length="140" mass="16029">MVRDYISQKCPWRKGKIIGRRGNVIWLVKVGKLTWRRHTNQIRRRNIELNHGDSLNNDGSIANEDQQSIEQGCDADEDQQSIDLFNGPNLSDGDDHQRTEMADIGRDGGDVEVQSNGHAEVHQQLRRSKRATKPPNRLSY</sequence>
<dbReference type="WBParaSite" id="ASIM_0000324601-mRNA-1">
    <property type="protein sequence ID" value="ASIM_0000324601-mRNA-1"/>
    <property type="gene ID" value="ASIM_0000324601"/>
</dbReference>
<dbReference type="AlphaFoldDB" id="A0A0M3J6Q6"/>
<feature type="compositionally biased region" description="Basic and acidic residues" evidence="1">
    <location>
        <begin position="93"/>
        <end position="109"/>
    </location>
</feature>
<name>A0A0M3J6Q6_ANISI</name>
<evidence type="ECO:0000313" key="4">
    <source>
        <dbReference type="WBParaSite" id="ASIM_0000324601-mRNA-1"/>
    </source>
</evidence>
<gene>
    <name evidence="2" type="ORF">ASIM_LOCUS3087</name>
</gene>
<dbReference type="Proteomes" id="UP000267096">
    <property type="component" value="Unassembled WGS sequence"/>
</dbReference>
<evidence type="ECO:0000256" key="1">
    <source>
        <dbReference type="SAM" id="MobiDB-lite"/>
    </source>
</evidence>
<evidence type="ECO:0000313" key="2">
    <source>
        <dbReference type="EMBL" id="VDK21125.1"/>
    </source>
</evidence>
<reference evidence="2 3" key="2">
    <citation type="submission" date="2018-11" db="EMBL/GenBank/DDBJ databases">
        <authorList>
            <consortium name="Pathogen Informatics"/>
        </authorList>
    </citation>
    <scope>NUCLEOTIDE SEQUENCE [LARGE SCALE GENOMIC DNA]</scope>
</reference>
<dbReference type="OrthoDB" id="5919860at2759"/>
<proteinExistence type="predicted"/>
<keyword evidence="3" id="KW-1185">Reference proteome</keyword>
<evidence type="ECO:0000313" key="3">
    <source>
        <dbReference type="Proteomes" id="UP000267096"/>
    </source>
</evidence>
<protein>
    <submittedName>
        <fullName evidence="4">DUF5641 domain-containing protein</fullName>
    </submittedName>
</protein>
<organism evidence="4">
    <name type="scientific">Anisakis simplex</name>
    <name type="common">Herring worm</name>
    <dbReference type="NCBI Taxonomy" id="6269"/>
    <lineage>
        <taxon>Eukaryota</taxon>
        <taxon>Metazoa</taxon>
        <taxon>Ecdysozoa</taxon>
        <taxon>Nematoda</taxon>
        <taxon>Chromadorea</taxon>
        <taxon>Rhabditida</taxon>
        <taxon>Spirurina</taxon>
        <taxon>Ascaridomorpha</taxon>
        <taxon>Ascaridoidea</taxon>
        <taxon>Anisakidae</taxon>
        <taxon>Anisakis</taxon>
        <taxon>Anisakis simplex complex</taxon>
    </lineage>
</organism>
<feature type="region of interest" description="Disordered" evidence="1">
    <location>
        <begin position="71"/>
        <end position="140"/>
    </location>
</feature>